<dbReference type="PANTHER" id="PTHR11062:SF365">
    <property type="entry name" value="EXOSTOSIN GT47 DOMAIN-CONTAINING PROTEIN"/>
    <property type="match status" value="1"/>
</dbReference>
<feature type="compositionally biased region" description="Low complexity" evidence="6">
    <location>
        <begin position="112"/>
        <end position="126"/>
    </location>
</feature>
<dbReference type="Gene3D" id="3.40.50.2000">
    <property type="entry name" value="Glycogen Phosphorylase B"/>
    <property type="match status" value="1"/>
</dbReference>
<dbReference type="AlphaFoldDB" id="A0AAE1XNW5"/>
<keyword evidence="9" id="KW-1185">Reference proteome</keyword>
<dbReference type="EMBL" id="JACGWO010000011">
    <property type="protein sequence ID" value="KAK4415390.1"/>
    <property type="molecule type" value="Genomic_DNA"/>
</dbReference>
<evidence type="ECO:0000256" key="2">
    <source>
        <dbReference type="ARBA" id="ARBA00010271"/>
    </source>
</evidence>
<accession>A0AAE1XNW5</accession>
<organism evidence="8 9">
    <name type="scientific">Sesamum alatum</name>
    <dbReference type="NCBI Taxonomy" id="300844"/>
    <lineage>
        <taxon>Eukaryota</taxon>
        <taxon>Viridiplantae</taxon>
        <taxon>Streptophyta</taxon>
        <taxon>Embryophyta</taxon>
        <taxon>Tracheophyta</taxon>
        <taxon>Spermatophyta</taxon>
        <taxon>Magnoliopsida</taxon>
        <taxon>eudicotyledons</taxon>
        <taxon>Gunneridae</taxon>
        <taxon>Pentapetalae</taxon>
        <taxon>asterids</taxon>
        <taxon>lamiids</taxon>
        <taxon>Lamiales</taxon>
        <taxon>Pedaliaceae</taxon>
        <taxon>Sesamum</taxon>
    </lineage>
</organism>
<dbReference type="PANTHER" id="PTHR11062">
    <property type="entry name" value="EXOSTOSIN HEPARAN SULFATE GLYCOSYLTRANSFERASE -RELATED"/>
    <property type="match status" value="1"/>
</dbReference>
<keyword evidence="3" id="KW-0328">Glycosyltransferase</keyword>
<feature type="region of interest" description="Disordered" evidence="6">
    <location>
        <begin position="111"/>
        <end position="140"/>
    </location>
</feature>
<dbReference type="InterPro" id="IPR040911">
    <property type="entry name" value="Exostosin_GT47"/>
</dbReference>
<keyword evidence="4" id="KW-0812">Transmembrane</keyword>
<comment type="similarity">
    <text evidence="2">Belongs to the glycosyltransferase 47 family.</text>
</comment>
<evidence type="ECO:0000256" key="1">
    <source>
        <dbReference type="ARBA" id="ARBA00004323"/>
    </source>
</evidence>
<evidence type="ECO:0000313" key="9">
    <source>
        <dbReference type="Proteomes" id="UP001293254"/>
    </source>
</evidence>
<sequence>MNKDNIDDDQVVDGINNSERLEQGLAKARAAIIEAARTHTYKPPRPPNHHKNETAFIPTASSYRNPFAFYQKANPHYSTLVHSKTFTPLKATLWTSSSPIKTLSQLAILTRPTPSSSPSASPTSSAIYTPHASPTTAETSRTSSLIISASSLSKYPYWNRSAGADHFFVGCHDWAPDVSGGDVELFKNLIRVLCNANASEGFEAGRDVSLPEIKVPPEALGPPDLINNQSLVHVDNRTILAFFAGGPHGHIRRRLFKYWKDKDKDVQVHEYLPKNVNYFELMSRSKFCLCPSGYEVASPRVVESMHAGCVPVIISDGYVLPFSEVLDWSRFSIHVPVRKIRKIKSILEGVGREEYLEKQKEVTKVKKHFVLHRPAQSFDLMHMVLHSVWLRRLNLRLY</sequence>
<keyword evidence="3" id="KW-0808">Transferase</keyword>
<evidence type="ECO:0000256" key="3">
    <source>
        <dbReference type="ARBA" id="ARBA00022676"/>
    </source>
</evidence>
<evidence type="ECO:0000256" key="6">
    <source>
        <dbReference type="SAM" id="MobiDB-lite"/>
    </source>
</evidence>
<evidence type="ECO:0000313" key="8">
    <source>
        <dbReference type="EMBL" id="KAK4415390.1"/>
    </source>
</evidence>
<reference evidence="8" key="2">
    <citation type="journal article" date="2024" name="Plant">
        <title>Genomic evolution and insights into agronomic trait innovations of Sesamum species.</title>
        <authorList>
            <person name="Miao H."/>
            <person name="Wang L."/>
            <person name="Qu L."/>
            <person name="Liu H."/>
            <person name="Sun Y."/>
            <person name="Le M."/>
            <person name="Wang Q."/>
            <person name="Wei S."/>
            <person name="Zheng Y."/>
            <person name="Lin W."/>
            <person name="Duan Y."/>
            <person name="Cao H."/>
            <person name="Xiong S."/>
            <person name="Wang X."/>
            <person name="Wei L."/>
            <person name="Li C."/>
            <person name="Ma Q."/>
            <person name="Ju M."/>
            <person name="Zhao R."/>
            <person name="Li G."/>
            <person name="Mu C."/>
            <person name="Tian Q."/>
            <person name="Mei H."/>
            <person name="Zhang T."/>
            <person name="Gao T."/>
            <person name="Zhang H."/>
        </authorList>
    </citation>
    <scope>NUCLEOTIDE SEQUENCE</scope>
    <source>
        <strain evidence="8">3651</strain>
    </source>
</reference>
<reference evidence="8" key="1">
    <citation type="submission" date="2020-06" db="EMBL/GenBank/DDBJ databases">
        <authorList>
            <person name="Li T."/>
            <person name="Hu X."/>
            <person name="Zhang T."/>
            <person name="Song X."/>
            <person name="Zhang H."/>
            <person name="Dai N."/>
            <person name="Sheng W."/>
            <person name="Hou X."/>
            <person name="Wei L."/>
        </authorList>
    </citation>
    <scope>NUCLEOTIDE SEQUENCE</scope>
    <source>
        <strain evidence="8">3651</strain>
        <tissue evidence="8">Leaf</tissue>
    </source>
</reference>
<dbReference type="SUPFAM" id="SSF53756">
    <property type="entry name" value="UDP-Glycosyltransferase/glycogen phosphorylase"/>
    <property type="match status" value="1"/>
</dbReference>
<gene>
    <name evidence="8" type="ORF">Salat_2646400</name>
</gene>
<name>A0AAE1XNW5_9LAMI</name>
<dbReference type="GO" id="GO:0000139">
    <property type="term" value="C:Golgi membrane"/>
    <property type="evidence" value="ECO:0007669"/>
    <property type="project" value="UniProtKB-SubCell"/>
</dbReference>
<dbReference type="CDD" id="cd01635">
    <property type="entry name" value="Glycosyltransferase_GTB-type"/>
    <property type="match status" value="1"/>
</dbReference>
<feature type="domain" description="Exostosin GT47" evidence="7">
    <location>
        <begin position="137"/>
        <end position="348"/>
    </location>
</feature>
<keyword evidence="5" id="KW-0333">Golgi apparatus</keyword>
<dbReference type="Proteomes" id="UP001293254">
    <property type="component" value="Unassembled WGS sequence"/>
</dbReference>
<dbReference type="GO" id="GO:0016757">
    <property type="term" value="F:glycosyltransferase activity"/>
    <property type="evidence" value="ECO:0007669"/>
    <property type="project" value="UniProtKB-KW"/>
</dbReference>
<protein>
    <submittedName>
        <fullName evidence="8">Glycosyltransferase</fullName>
    </submittedName>
</protein>
<dbReference type="Pfam" id="PF03016">
    <property type="entry name" value="Exostosin_GT47"/>
    <property type="match status" value="1"/>
</dbReference>
<comment type="subcellular location">
    <subcellularLocation>
        <location evidence="1">Golgi apparatus membrane</location>
        <topology evidence="1">Single-pass type II membrane protein</topology>
    </subcellularLocation>
</comment>
<evidence type="ECO:0000256" key="5">
    <source>
        <dbReference type="ARBA" id="ARBA00023034"/>
    </source>
</evidence>
<comment type="caution">
    <text evidence="8">The sequence shown here is derived from an EMBL/GenBank/DDBJ whole genome shotgun (WGS) entry which is preliminary data.</text>
</comment>
<evidence type="ECO:0000259" key="7">
    <source>
        <dbReference type="Pfam" id="PF03016"/>
    </source>
</evidence>
<keyword evidence="4" id="KW-0735">Signal-anchor</keyword>
<evidence type="ECO:0000256" key="4">
    <source>
        <dbReference type="ARBA" id="ARBA00022968"/>
    </source>
</evidence>
<dbReference type="InterPro" id="IPR004263">
    <property type="entry name" value="Exostosin"/>
</dbReference>
<proteinExistence type="inferred from homology"/>